<comment type="caution">
    <text evidence="2">The sequence shown here is derived from an EMBL/GenBank/DDBJ whole genome shotgun (WGS) entry which is preliminary data.</text>
</comment>
<keyword evidence="3" id="KW-1185">Reference proteome</keyword>
<proteinExistence type="predicted"/>
<protein>
    <submittedName>
        <fullName evidence="2">Uncharacterized protein</fullName>
    </submittedName>
</protein>
<feature type="region of interest" description="Disordered" evidence="1">
    <location>
        <begin position="623"/>
        <end position="647"/>
    </location>
</feature>
<dbReference type="Proteomes" id="UP000232323">
    <property type="component" value="Unassembled WGS sequence"/>
</dbReference>
<organism evidence="2 3">
    <name type="scientific">Chlamydomonas eustigma</name>
    <dbReference type="NCBI Taxonomy" id="1157962"/>
    <lineage>
        <taxon>Eukaryota</taxon>
        <taxon>Viridiplantae</taxon>
        <taxon>Chlorophyta</taxon>
        <taxon>core chlorophytes</taxon>
        <taxon>Chlorophyceae</taxon>
        <taxon>CS clade</taxon>
        <taxon>Chlamydomonadales</taxon>
        <taxon>Chlamydomonadaceae</taxon>
        <taxon>Chlamydomonas</taxon>
    </lineage>
</organism>
<feature type="region of interest" description="Disordered" evidence="1">
    <location>
        <begin position="750"/>
        <end position="777"/>
    </location>
</feature>
<feature type="region of interest" description="Disordered" evidence="1">
    <location>
        <begin position="1074"/>
        <end position="1123"/>
    </location>
</feature>
<reference evidence="2 3" key="1">
    <citation type="submission" date="2017-08" db="EMBL/GenBank/DDBJ databases">
        <title>Acidophilic green algal genome provides insights into adaptation to an acidic environment.</title>
        <authorList>
            <person name="Hirooka S."/>
            <person name="Hirose Y."/>
            <person name="Kanesaki Y."/>
            <person name="Higuchi S."/>
            <person name="Fujiwara T."/>
            <person name="Onuma R."/>
            <person name="Era A."/>
            <person name="Ohbayashi R."/>
            <person name="Uzuka A."/>
            <person name="Nozaki H."/>
            <person name="Yoshikawa H."/>
            <person name="Miyagishima S.Y."/>
        </authorList>
    </citation>
    <scope>NUCLEOTIDE SEQUENCE [LARGE SCALE GENOMIC DNA]</scope>
    <source>
        <strain evidence="2 3">NIES-2499</strain>
    </source>
</reference>
<name>A0A250XI11_9CHLO</name>
<dbReference type="EMBL" id="BEGY01000082">
    <property type="protein sequence ID" value="GAX82552.1"/>
    <property type="molecule type" value="Genomic_DNA"/>
</dbReference>
<accession>A0A250XI11</accession>
<gene>
    <name evidence="2" type="ORF">CEUSTIGMA_g9978.t1</name>
</gene>
<evidence type="ECO:0000256" key="1">
    <source>
        <dbReference type="SAM" id="MobiDB-lite"/>
    </source>
</evidence>
<sequence>MQCIERRHVVAKYYVSCFQHTLNKAFWLRHEVNYHESAGPSPNISCDAVRSKLGSPLSLSSNSKPSSINGDVRTLLHPGIKVQVYPQVPCDPPSESDFEKFDLLWLRLARELQIGKRSAMTVSTLVRKGHLCCDAVLLHQRSKAFMEMKAPSTCSKFKEGVFNPRLILSEFPGLVLRYPSTPLQRIVIKLVKLLPESDPTLLLSCLIGDLHRMAPELLALKYVDLRGVFRTVFGSDVPQKTYSYLISRDEGRRSFLSQKTGLVAADQRLPSSGGLSTLHLSARERQLQREQLTVPATRRWVPTVQSTGTTISSIPTGFTLASISETGADQVLIWTSSPDAPIMPGAEKAPIKDHEAVHVPIKDQEAIHVPIKDQEAVHVPIKDQEAIHMPIKDHEAIHVPIKDQEAVHVPIKDQEAIHVPIKDQEAIHVPIKDHEAVHMPIKDQEAVHVPIKDHEAVHMPIKDQEAAHMPIKDHEAVHVPIKDQEDVHVPIKDHEAVHMPIKDQEAAHMPIKDHEAVHMPIKDQEAAHMPIKDQEAVHVPIKDQEAAHMPIKDQEAAHMPIKDQEAVHVPIKDQEAVYMPIKDQEAAHMPIKDHEAVHMPIKDQEAVHMPIIQNIPHSLPAKYSSPHSLPAKYSSPHSLPAKYSSPHSLPAKYSSPHKWQLQEQLTSLSLMLGKEVAYVLVRDHPQVLDLPTDLLAQRCQALASLLGQMTNSDQEVPSRKDTRARAGTTEVSMLDGNCLNITYIGDQAGNTASQGLSPGGQHHQAVSTAPEGTDTDFRTTQTNEKLSMQGTLGMDGSVDCNTMEAVWQVLERRGDVLLVASEQLRSNVEALVEGLRWSGGLSDVIQLVVSEPLALLQDWREVVARASRLELAASLRAAVMQCDDWKQELQAKRVDLVSLALRRSMEVLDRLNYLIQSPTENQRREATLLRMLSESKADFIRQCPGYVRWRAESLSSEGELWLESQMQRAQEIKRVTRFDRSADLKRQHGGVKLHADHKIHKVASCTRCLLPHQGASVSKPCNAWKEEPRLSAGHSLSADVARVVSSTWLPSRKSDDDSTELPLNTLLGQTRAATRSVTKMHMRSSSREDGCLTHRSLKGPQPAAVTKTGAAITSSEDPASMNNGDIQSSRLCDEKQQLLSRPLPVSKNHIRPEKRNKDVNFKRGRAGAISDEKHRSQTSAGRAAAELAAQSAVLHAASLLLGEVNSFDDPGLVVLD</sequence>
<evidence type="ECO:0000313" key="3">
    <source>
        <dbReference type="Proteomes" id="UP000232323"/>
    </source>
</evidence>
<dbReference type="AlphaFoldDB" id="A0A250XI11"/>
<feature type="compositionally biased region" description="Polar residues" evidence="1">
    <location>
        <begin position="1111"/>
        <end position="1123"/>
    </location>
</feature>
<dbReference type="OrthoDB" id="5371837at2759"/>
<evidence type="ECO:0000313" key="2">
    <source>
        <dbReference type="EMBL" id="GAX82552.1"/>
    </source>
</evidence>